<dbReference type="Proteomes" id="UP001595698">
    <property type="component" value="Unassembled WGS sequence"/>
</dbReference>
<dbReference type="EC" id="3.5.1.49" evidence="1"/>
<gene>
    <name evidence="1" type="primary">fmdA</name>
    <name evidence="1" type="ORF">ACFOYY_21860</name>
</gene>
<dbReference type="GO" id="GO:0004328">
    <property type="term" value="F:formamidase activity"/>
    <property type="evidence" value="ECO:0007669"/>
    <property type="project" value="UniProtKB-EC"/>
</dbReference>
<dbReference type="InterPro" id="IPR004304">
    <property type="entry name" value="FmdA_AmdA"/>
</dbReference>
<protein>
    <submittedName>
        <fullName evidence="1">Formamidase</fullName>
        <ecNumber evidence="1">3.5.1.49</ecNumber>
    </submittedName>
</protein>
<organism evidence="1 2">
    <name type="scientific">Streptosporangium jomthongense</name>
    <dbReference type="NCBI Taxonomy" id="1193683"/>
    <lineage>
        <taxon>Bacteria</taxon>
        <taxon>Bacillati</taxon>
        <taxon>Actinomycetota</taxon>
        <taxon>Actinomycetes</taxon>
        <taxon>Streptosporangiales</taxon>
        <taxon>Streptosporangiaceae</taxon>
        <taxon>Streptosporangium</taxon>
    </lineage>
</organism>
<name>A0ABV8F2R6_9ACTN</name>
<accession>A0ABV8F2R6</accession>
<dbReference type="PANTHER" id="PTHR31891">
    <property type="entry name" value="FORMAMIDASE C869.04-RELATED"/>
    <property type="match status" value="1"/>
</dbReference>
<dbReference type="EMBL" id="JBHSBC010000021">
    <property type="protein sequence ID" value="MFC3982801.1"/>
    <property type="molecule type" value="Genomic_DNA"/>
</dbReference>
<evidence type="ECO:0000313" key="2">
    <source>
        <dbReference type="Proteomes" id="UP001595698"/>
    </source>
</evidence>
<keyword evidence="1" id="KW-0378">Hydrolase</keyword>
<reference evidence="2" key="1">
    <citation type="journal article" date="2019" name="Int. J. Syst. Evol. Microbiol.">
        <title>The Global Catalogue of Microorganisms (GCM) 10K type strain sequencing project: providing services to taxonomists for standard genome sequencing and annotation.</title>
        <authorList>
            <consortium name="The Broad Institute Genomics Platform"/>
            <consortium name="The Broad Institute Genome Sequencing Center for Infectious Disease"/>
            <person name="Wu L."/>
            <person name="Ma J."/>
        </authorList>
    </citation>
    <scope>NUCLEOTIDE SEQUENCE [LARGE SCALE GENOMIC DNA]</scope>
    <source>
        <strain evidence="2">TBRC 7912</strain>
    </source>
</reference>
<dbReference type="RefSeq" id="WP_352012789.1">
    <property type="nucleotide sequence ID" value="NZ_JBHSBC010000021.1"/>
</dbReference>
<evidence type="ECO:0000313" key="1">
    <source>
        <dbReference type="EMBL" id="MFC3982801.1"/>
    </source>
</evidence>
<dbReference type="Gene3D" id="2.60.120.580">
    <property type="entry name" value="Acetamidase/Formamidase-like domains"/>
    <property type="match status" value="1"/>
</dbReference>
<sequence length="418" mass="44956">MPELIFPLDSTKKFTDQAKIGHNRWHPAIPPVARVKPGDSFRVHCREWFDGAIHNDDSAEDVRDAPLMKVHALSGPFAVEGAEPGDLLVVDILDLGPIPQEDSGPLAGQGWGYTGIFPTKNGGGFLTEQFPDAYKAIWDFSGQVATSRHIPAVSFTGIAHPGLMGTAPSAALLSKWNARESALIATDPQRVPPLALSPEPREAILGGVSPSEFDRIAAEAARTAPPRENGGNQDIKNLTRGSRIFYPVYVSGANLSVGDLHFSQGDGEITFCGAIEMGGFIDLRVDVIKDGMQTYRVGENAIFMPGRTDPQYSEWLAFSGVSVTLDGEQRYLDSQLAYQRACLHAIDYLTAFGYSPEQAYLLLGAAPIEGRLSGVVDIPNSCATVYLPTAIFDFDVRPGSSGPFRVPQGTSAPHAGFD</sequence>
<dbReference type="InterPro" id="IPR054833">
    <property type="entry name" value="FormamaseFmdA"/>
</dbReference>
<dbReference type="PANTHER" id="PTHR31891:SF1">
    <property type="entry name" value="FORMAMIDASE C869.04-RELATED"/>
    <property type="match status" value="1"/>
</dbReference>
<dbReference type="Pfam" id="PF03069">
    <property type="entry name" value="FmdA_AmdA"/>
    <property type="match status" value="1"/>
</dbReference>
<dbReference type="SUPFAM" id="SSF141130">
    <property type="entry name" value="Acetamidase/Formamidase-like"/>
    <property type="match status" value="1"/>
</dbReference>
<dbReference type="NCBIfam" id="NF045496">
    <property type="entry name" value="FormamaseFmdA"/>
    <property type="match status" value="1"/>
</dbReference>
<keyword evidence="2" id="KW-1185">Reference proteome</keyword>
<proteinExistence type="predicted"/>
<comment type="caution">
    <text evidence="1">The sequence shown here is derived from an EMBL/GenBank/DDBJ whole genome shotgun (WGS) entry which is preliminary data.</text>
</comment>